<comment type="caution">
    <text evidence="1">The sequence shown here is derived from an EMBL/GenBank/DDBJ whole genome shotgun (WGS) entry which is preliminary data.</text>
</comment>
<keyword evidence="2" id="KW-1185">Reference proteome</keyword>
<dbReference type="Proteomes" id="UP000604046">
    <property type="component" value="Unassembled WGS sequence"/>
</dbReference>
<evidence type="ECO:0000313" key="2">
    <source>
        <dbReference type="Proteomes" id="UP000604046"/>
    </source>
</evidence>
<dbReference type="EMBL" id="CAJNDS010000839">
    <property type="protein sequence ID" value="CAE7237014.1"/>
    <property type="molecule type" value="Genomic_DNA"/>
</dbReference>
<organism evidence="1 2">
    <name type="scientific">Symbiodinium natans</name>
    <dbReference type="NCBI Taxonomy" id="878477"/>
    <lineage>
        <taxon>Eukaryota</taxon>
        <taxon>Sar</taxon>
        <taxon>Alveolata</taxon>
        <taxon>Dinophyceae</taxon>
        <taxon>Suessiales</taxon>
        <taxon>Symbiodiniaceae</taxon>
        <taxon>Symbiodinium</taxon>
    </lineage>
</organism>
<evidence type="ECO:0000313" key="1">
    <source>
        <dbReference type="EMBL" id="CAE7237014.1"/>
    </source>
</evidence>
<proteinExistence type="predicted"/>
<accession>A0A812L2C2</accession>
<dbReference type="AlphaFoldDB" id="A0A812L2C2"/>
<gene>
    <name evidence="1" type="ORF">SNAT2548_LOCUS10265</name>
</gene>
<sequence length="99" mass="10837">MQVELLQRMPMDIRLAASAEAKTLAGFYTLQWDVRSVRCPGSKNRTSSANCPEQGMSRGSLGLELGSVVHPKACNTNIAVAWCLARLSDLDTRPAQFKL</sequence>
<name>A0A812L2C2_9DINO</name>
<reference evidence="1" key="1">
    <citation type="submission" date="2021-02" db="EMBL/GenBank/DDBJ databases">
        <authorList>
            <person name="Dougan E. K."/>
            <person name="Rhodes N."/>
            <person name="Thang M."/>
            <person name="Chan C."/>
        </authorList>
    </citation>
    <scope>NUCLEOTIDE SEQUENCE</scope>
</reference>
<protein>
    <submittedName>
        <fullName evidence="1">Uncharacterized protein</fullName>
    </submittedName>
</protein>